<dbReference type="EMBL" id="CAJVQC010165029">
    <property type="protein sequence ID" value="CAG8849350.1"/>
    <property type="molecule type" value="Genomic_DNA"/>
</dbReference>
<sequence length="55" mass="6570">MSFANVCISKGSKTLYEWYIYPILYEMTLKEFFYKIIDKILSNVPIDIKQIKSIE</sequence>
<dbReference type="Proteomes" id="UP000789920">
    <property type="component" value="Unassembled WGS sequence"/>
</dbReference>
<accession>A0ACA9SX20</accession>
<protein>
    <submittedName>
        <fullName evidence="1">36904_t:CDS:1</fullName>
    </submittedName>
</protein>
<reference evidence="1" key="1">
    <citation type="submission" date="2021-06" db="EMBL/GenBank/DDBJ databases">
        <authorList>
            <person name="Kallberg Y."/>
            <person name="Tangrot J."/>
            <person name="Rosling A."/>
        </authorList>
    </citation>
    <scope>NUCLEOTIDE SEQUENCE</scope>
    <source>
        <strain evidence="1">MA461A</strain>
    </source>
</reference>
<comment type="caution">
    <text evidence="1">The sequence shown here is derived from an EMBL/GenBank/DDBJ whole genome shotgun (WGS) entry which is preliminary data.</text>
</comment>
<proteinExistence type="predicted"/>
<evidence type="ECO:0000313" key="1">
    <source>
        <dbReference type="EMBL" id="CAG8849350.1"/>
    </source>
</evidence>
<gene>
    <name evidence="1" type="ORF">RPERSI_LOCUS35551</name>
</gene>
<evidence type="ECO:0000313" key="2">
    <source>
        <dbReference type="Proteomes" id="UP000789920"/>
    </source>
</evidence>
<name>A0ACA9SX20_9GLOM</name>
<feature type="non-terminal residue" evidence="1">
    <location>
        <position position="55"/>
    </location>
</feature>
<keyword evidence="2" id="KW-1185">Reference proteome</keyword>
<organism evidence="1 2">
    <name type="scientific">Racocetra persica</name>
    <dbReference type="NCBI Taxonomy" id="160502"/>
    <lineage>
        <taxon>Eukaryota</taxon>
        <taxon>Fungi</taxon>
        <taxon>Fungi incertae sedis</taxon>
        <taxon>Mucoromycota</taxon>
        <taxon>Glomeromycotina</taxon>
        <taxon>Glomeromycetes</taxon>
        <taxon>Diversisporales</taxon>
        <taxon>Gigasporaceae</taxon>
        <taxon>Racocetra</taxon>
    </lineage>
</organism>